<dbReference type="Gene3D" id="3.30.10.10">
    <property type="entry name" value="Trypsin Inhibitor V, subunit A"/>
    <property type="match status" value="1"/>
</dbReference>
<dbReference type="EMBL" id="CAJVAX010000022">
    <property type="protein sequence ID" value="CAG7657394.1"/>
    <property type="molecule type" value="Genomic_DNA"/>
</dbReference>
<gene>
    <name evidence="2" type="ORF">SBRY_80276</name>
</gene>
<organism evidence="2 3">
    <name type="scientific">Actinacidiphila bryophytorum</name>
    <dbReference type="NCBI Taxonomy" id="1436133"/>
    <lineage>
        <taxon>Bacteria</taxon>
        <taxon>Bacillati</taxon>
        <taxon>Actinomycetota</taxon>
        <taxon>Actinomycetes</taxon>
        <taxon>Kitasatosporales</taxon>
        <taxon>Streptomycetaceae</taxon>
        <taxon>Actinacidiphila</taxon>
    </lineage>
</organism>
<dbReference type="Pfam" id="PF11720">
    <property type="entry name" value="Inhibitor_I78"/>
    <property type="match status" value="1"/>
</dbReference>
<accession>A0A9W4H892</accession>
<name>A0A9W4H892_9ACTN</name>
<dbReference type="InterPro" id="IPR021719">
    <property type="entry name" value="Prot_inh_I78"/>
</dbReference>
<feature type="compositionally biased region" description="Basic and acidic residues" evidence="1">
    <location>
        <begin position="1"/>
        <end position="17"/>
    </location>
</feature>
<feature type="region of interest" description="Disordered" evidence="1">
    <location>
        <begin position="1"/>
        <end position="49"/>
    </location>
</feature>
<comment type="caution">
    <text evidence="2">The sequence shown here is derived from an EMBL/GenBank/DDBJ whole genome shotgun (WGS) entry which is preliminary data.</text>
</comment>
<keyword evidence="3" id="KW-1185">Reference proteome</keyword>
<evidence type="ECO:0000313" key="2">
    <source>
        <dbReference type="EMBL" id="CAG7657394.1"/>
    </source>
</evidence>
<sequence length="85" mass="9388">MAPTPHDQDPGGQDGRRPPFPAPNPHDDLGAYPGLPQAQAEQRAYDRGWQTVRSLPPDAVVTMEYMAGRLNFTVADGRVQRCWMG</sequence>
<protein>
    <submittedName>
        <fullName evidence="2">Peptidase inhibitor I78 family protein</fullName>
    </submittedName>
</protein>
<dbReference type="AlphaFoldDB" id="A0A9W4H892"/>
<proteinExistence type="predicted"/>
<evidence type="ECO:0000256" key="1">
    <source>
        <dbReference type="SAM" id="MobiDB-lite"/>
    </source>
</evidence>
<dbReference type="Proteomes" id="UP001153328">
    <property type="component" value="Unassembled WGS sequence"/>
</dbReference>
<dbReference type="RefSeq" id="WP_205048719.1">
    <property type="nucleotide sequence ID" value="NZ_CAJVAX010000022.1"/>
</dbReference>
<evidence type="ECO:0000313" key="3">
    <source>
        <dbReference type="Proteomes" id="UP001153328"/>
    </source>
</evidence>
<reference evidence="2" key="1">
    <citation type="submission" date="2021-06" db="EMBL/GenBank/DDBJ databases">
        <authorList>
            <person name="Arsene-Ploetze F."/>
        </authorList>
    </citation>
    <scope>NUCLEOTIDE SEQUENCE</scope>
    <source>
        <strain evidence="2">SBRY1</strain>
    </source>
</reference>